<gene>
    <name evidence="1" type="ORF">CJ263_20030</name>
</gene>
<evidence type="ECO:0000313" key="1">
    <source>
        <dbReference type="EMBL" id="ASV32329.1"/>
    </source>
</evidence>
<dbReference type="OrthoDB" id="2083773at2"/>
<protein>
    <submittedName>
        <fullName evidence="1">Uncharacterized protein</fullName>
    </submittedName>
</protein>
<proteinExistence type="predicted"/>
<name>A0A223VBV2_9FLAO</name>
<dbReference type="KEGG" id="marb:CJ263_20030"/>
<accession>A0A223VBV2</accession>
<dbReference type="Proteomes" id="UP000215244">
    <property type="component" value="Chromosome"/>
</dbReference>
<dbReference type="Pfam" id="PF20289">
    <property type="entry name" value="MComp1"/>
    <property type="match status" value="1"/>
</dbReference>
<dbReference type="EMBL" id="CP022957">
    <property type="protein sequence ID" value="ASV32329.1"/>
    <property type="molecule type" value="Genomic_DNA"/>
</dbReference>
<sequence>MKDSSPSGNVKEAFQEQFLDLSLLYEEIDLGNGKAHAFFVDIEGYEVLEESWQQIVNLIAINFQNKLEKEFERWNIYLFFRLSEAVDKGLKYKIENDTFSCRKIIIDKSESHKSAVEDHILNKLVNIGVSTQSTQNVFEPNKIIQEVLKGKTLKKINTTPDARKAYDLLVEKIINKK</sequence>
<evidence type="ECO:0000313" key="2">
    <source>
        <dbReference type="Proteomes" id="UP000215244"/>
    </source>
</evidence>
<dbReference type="InterPro" id="IPR046905">
    <property type="entry name" value="ABC-3C_MC1"/>
</dbReference>
<keyword evidence="2" id="KW-1185">Reference proteome</keyword>
<reference evidence="1 2" key="1">
    <citation type="submission" date="2017-08" db="EMBL/GenBank/DDBJ databases">
        <title>The complete genome sequence of Maribacter sp. B1, isolated from deep-sea sediment.</title>
        <authorList>
            <person name="Wu Y.-H."/>
            <person name="Cheng H."/>
            <person name="Xu X.-W."/>
        </authorList>
    </citation>
    <scope>NUCLEOTIDE SEQUENCE [LARGE SCALE GENOMIC DNA]</scope>
    <source>
        <strain evidence="1 2">B1</strain>
    </source>
</reference>
<dbReference type="RefSeq" id="WP_094998885.1">
    <property type="nucleotide sequence ID" value="NZ_BMJL01000011.1"/>
</dbReference>
<organism evidence="1 2">
    <name type="scientific">Maribacter cobaltidurans</name>
    <dbReference type="NCBI Taxonomy" id="1178778"/>
    <lineage>
        <taxon>Bacteria</taxon>
        <taxon>Pseudomonadati</taxon>
        <taxon>Bacteroidota</taxon>
        <taxon>Flavobacteriia</taxon>
        <taxon>Flavobacteriales</taxon>
        <taxon>Flavobacteriaceae</taxon>
        <taxon>Maribacter</taxon>
    </lineage>
</organism>
<dbReference type="AlphaFoldDB" id="A0A223VBV2"/>